<accession>A0A517YB93</accession>
<proteinExistence type="predicted"/>
<dbReference type="OrthoDB" id="282552at2"/>
<organism evidence="2 3">
    <name type="scientific">Anatilimnocola aggregata</name>
    <dbReference type="NCBI Taxonomy" id="2528021"/>
    <lineage>
        <taxon>Bacteria</taxon>
        <taxon>Pseudomonadati</taxon>
        <taxon>Planctomycetota</taxon>
        <taxon>Planctomycetia</taxon>
        <taxon>Pirellulales</taxon>
        <taxon>Pirellulaceae</taxon>
        <taxon>Anatilimnocola</taxon>
    </lineage>
</organism>
<sequence>MSQDPRQFSAMFSIDVSADPRTENSNQSKIDANELIVTLLRQMLEGQKREITLLEEMSNHLSQGQKQRQQELNQWKEANPKLAQACRYATETLSKVQTQFLENITQDVFDNEESLGDSDFMLNEFVDRFGPRLAHLNGVLQVLSQLSAAPPAPVANPS</sequence>
<evidence type="ECO:0000256" key="1">
    <source>
        <dbReference type="SAM" id="MobiDB-lite"/>
    </source>
</evidence>
<gene>
    <name evidence="2" type="ORF">ETAA8_25950</name>
</gene>
<dbReference type="KEGG" id="aagg:ETAA8_25950"/>
<evidence type="ECO:0000313" key="2">
    <source>
        <dbReference type="EMBL" id="QDU27507.1"/>
    </source>
</evidence>
<evidence type="ECO:0000313" key="3">
    <source>
        <dbReference type="Proteomes" id="UP000315017"/>
    </source>
</evidence>
<dbReference type="RefSeq" id="WP_145088385.1">
    <property type="nucleotide sequence ID" value="NZ_CP036274.1"/>
</dbReference>
<dbReference type="Proteomes" id="UP000315017">
    <property type="component" value="Chromosome"/>
</dbReference>
<protein>
    <submittedName>
        <fullName evidence="2">Uncharacterized protein</fullName>
    </submittedName>
</protein>
<feature type="region of interest" description="Disordered" evidence="1">
    <location>
        <begin position="1"/>
        <end position="29"/>
    </location>
</feature>
<dbReference type="AlphaFoldDB" id="A0A517YB93"/>
<reference evidence="2 3" key="1">
    <citation type="submission" date="2019-02" db="EMBL/GenBank/DDBJ databases">
        <title>Deep-cultivation of Planctomycetes and their phenomic and genomic characterization uncovers novel biology.</title>
        <authorList>
            <person name="Wiegand S."/>
            <person name="Jogler M."/>
            <person name="Boedeker C."/>
            <person name="Pinto D."/>
            <person name="Vollmers J."/>
            <person name="Rivas-Marin E."/>
            <person name="Kohn T."/>
            <person name="Peeters S.H."/>
            <person name="Heuer A."/>
            <person name="Rast P."/>
            <person name="Oberbeckmann S."/>
            <person name="Bunk B."/>
            <person name="Jeske O."/>
            <person name="Meyerdierks A."/>
            <person name="Storesund J.E."/>
            <person name="Kallscheuer N."/>
            <person name="Luecker S."/>
            <person name="Lage O.M."/>
            <person name="Pohl T."/>
            <person name="Merkel B.J."/>
            <person name="Hornburger P."/>
            <person name="Mueller R.-W."/>
            <person name="Bruemmer F."/>
            <person name="Labrenz M."/>
            <person name="Spormann A.M."/>
            <person name="Op den Camp H."/>
            <person name="Overmann J."/>
            <person name="Amann R."/>
            <person name="Jetten M.S.M."/>
            <person name="Mascher T."/>
            <person name="Medema M.H."/>
            <person name="Devos D.P."/>
            <person name="Kaster A.-K."/>
            <person name="Ovreas L."/>
            <person name="Rohde M."/>
            <person name="Galperin M.Y."/>
            <person name="Jogler C."/>
        </authorList>
    </citation>
    <scope>NUCLEOTIDE SEQUENCE [LARGE SCALE GENOMIC DNA]</scope>
    <source>
        <strain evidence="2 3">ETA_A8</strain>
    </source>
</reference>
<dbReference type="EMBL" id="CP036274">
    <property type="protein sequence ID" value="QDU27507.1"/>
    <property type="molecule type" value="Genomic_DNA"/>
</dbReference>
<name>A0A517YB93_9BACT</name>
<keyword evidence="3" id="KW-1185">Reference proteome</keyword>